<gene>
    <name evidence="2" type="ORF">MYP_3717</name>
</gene>
<feature type="signal peptide" evidence="1">
    <location>
        <begin position="1"/>
        <end position="19"/>
    </location>
</feature>
<proteinExistence type="predicted"/>
<evidence type="ECO:0000313" key="2">
    <source>
        <dbReference type="EMBL" id="GAL86488.1"/>
    </source>
</evidence>
<accession>A0A098LJX4</accession>
<dbReference type="STRING" id="153721.MYP_3717"/>
<dbReference type="AlphaFoldDB" id="A0A098LJX4"/>
<feature type="chain" id="PRO_5001937538" description="Outer membrane protein beta-barrel domain-containing protein" evidence="1">
    <location>
        <begin position="20"/>
        <end position="267"/>
    </location>
</feature>
<name>A0A098LJX4_9BACT</name>
<comment type="caution">
    <text evidence="2">The sequence shown here is derived from an EMBL/GenBank/DDBJ whole genome shotgun (WGS) entry which is preliminary data.</text>
</comment>
<dbReference type="EMBL" id="BBLT01000008">
    <property type="protein sequence ID" value="GAL86488.1"/>
    <property type="molecule type" value="Genomic_DNA"/>
</dbReference>
<evidence type="ECO:0000256" key="1">
    <source>
        <dbReference type="SAM" id="SignalP"/>
    </source>
</evidence>
<protein>
    <recommendedName>
        <fullName evidence="4">Outer membrane protein beta-barrel domain-containing protein</fullName>
    </recommendedName>
</protein>
<organism evidence="2 3">
    <name type="scientific">Sporocytophaga myxococcoides</name>
    <dbReference type="NCBI Taxonomy" id="153721"/>
    <lineage>
        <taxon>Bacteria</taxon>
        <taxon>Pseudomonadati</taxon>
        <taxon>Bacteroidota</taxon>
        <taxon>Cytophagia</taxon>
        <taxon>Cytophagales</taxon>
        <taxon>Cytophagaceae</taxon>
        <taxon>Sporocytophaga</taxon>
    </lineage>
</organism>
<keyword evidence="3" id="KW-1185">Reference proteome</keyword>
<evidence type="ECO:0000313" key="3">
    <source>
        <dbReference type="Proteomes" id="UP000030185"/>
    </source>
</evidence>
<keyword evidence="1" id="KW-0732">Signal</keyword>
<reference evidence="2 3" key="1">
    <citation type="submission" date="2014-09" db="EMBL/GenBank/DDBJ databases">
        <title>Sporocytophaga myxococcoides PG-01 genome sequencing.</title>
        <authorList>
            <person name="Liu L."/>
            <person name="Gao P.J."/>
            <person name="Chen G.J."/>
            <person name="Wang L.S."/>
        </authorList>
    </citation>
    <scope>NUCLEOTIDE SEQUENCE [LARGE SCALE GENOMIC DNA]</scope>
    <source>
        <strain evidence="2 3">PG-01</strain>
    </source>
</reference>
<dbReference type="RefSeq" id="WP_045466485.1">
    <property type="nucleotide sequence ID" value="NZ_BBLT01000008.1"/>
</dbReference>
<sequence>MKKIIYITLLILLAAPAFSQNTGFGGKRVLIKTDLLNGVRSPLFSASAELLITRRFTLTGGYRITSGKYNQIYFYDEYHSQDYYYYSDYSQNKLKDKADIDSRVWSIEARLYKGGVIPAPKGFFYYGTYTNGNVDVKGNYYESLTSKINTSSSSNKDNNLYYTYEAKNIKTWGLEGGLGYQSFINKYVTLGFKLGLNYTSFNYDNNWDPKVLSGVAKTYGPNLLRLAPLDLDDTDHPVASLLRSSGDSVYKGSVGLNFYLQLGILLF</sequence>
<evidence type="ECO:0008006" key="4">
    <source>
        <dbReference type="Google" id="ProtNLM"/>
    </source>
</evidence>
<dbReference type="Proteomes" id="UP000030185">
    <property type="component" value="Unassembled WGS sequence"/>
</dbReference>